<dbReference type="EMBL" id="CP009530">
    <property type="protein sequence ID" value="AKB58939.1"/>
    <property type="molecule type" value="Genomic_DNA"/>
</dbReference>
<dbReference type="Proteomes" id="UP000033079">
    <property type="component" value="Chromosome"/>
</dbReference>
<protein>
    <submittedName>
        <fullName evidence="1">Uncharacterized protein</fullName>
    </submittedName>
</protein>
<gene>
    <name evidence="1" type="ORF">MSBR2_2423</name>
</gene>
<accession>A0A0E3R3N2</accession>
<evidence type="ECO:0000313" key="1">
    <source>
        <dbReference type="EMBL" id="AKB58939.1"/>
    </source>
</evidence>
<sequence length="80" mass="9276">MIFCCFTTTPLLFFLYSLTGTSFFDRYFPIAKDNIFLILLLPGQPSMRFLRSVKLIIRLDGSLSIQFITYILCVQSKHTV</sequence>
<name>A0A0E3R3N2_METBA</name>
<organism evidence="1 2">
    <name type="scientific">Methanosarcina barkeri 227</name>
    <dbReference type="NCBI Taxonomy" id="1434106"/>
    <lineage>
        <taxon>Archaea</taxon>
        <taxon>Methanobacteriati</taxon>
        <taxon>Methanobacteriota</taxon>
        <taxon>Stenosarchaea group</taxon>
        <taxon>Methanomicrobia</taxon>
        <taxon>Methanosarcinales</taxon>
        <taxon>Methanosarcinaceae</taxon>
        <taxon>Methanosarcina</taxon>
    </lineage>
</organism>
<evidence type="ECO:0000313" key="2">
    <source>
        <dbReference type="Proteomes" id="UP000033079"/>
    </source>
</evidence>
<dbReference type="KEGG" id="mbar:MSBR2_2423"/>
<proteinExistence type="predicted"/>
<dbReference type="HOGENOM" id="CLU_172274_0_0_2"/>
<reference evidence="1 2" key="1">
    <citation type="submission" date="2014-07" db="EMBL/GenBank/DDBJ databases">
        <title>Methanogenic archaea and the global carbon cycle.</title>
        <authorList>
            <person name="Henriksen J.R."/>
            <person name="Luke J."/>
            <person name="Reinhart S."/>
            <person name="Benedict M.N."/>
            <person name="Youngblut N.D."/>
            <person name="Metcalf M.E."/>
            <person name="Whitaker R.J."/>
            <person name="Metcalf W.W."/>
        </authorList>
    </citation>
    <scope>NUCLEOTIDE SEQUENCE [LARGE SCALE GENOMIC DNA]</scope>
    <source>
        <strain evidence="1 2">227</strain>
    </source>
</reference>
<dbReference type="AlphaFoldDB" id="A0A0E3R3N2"/>